<dbReference type="SUPFAM" id="SSF69118">
    <property type="entry name" value="AhpD-like"/>
    <property type="match status" value="1"/>
</dbReference>
<evidence type="ECO:0000313" key="2">
    <source>
        <dbReference type="EMBL" id="SAK89671.1"/>
    </source>
</evidence>
<evidence type="ECO:0000313" key="3">
    <source>
        <dbReference type="Proteomes" id="UP000071859"/>
    </source>
</evidence>
<proteinExistence type="predicted"/>
<gene>
    <name evidence="2" type="ORF">AWB78_04743</name>
</gene>
<reference evidence="2" key="1">
    <citation type="submission" date="2016-01" db="EMBL/GenBank/DDBJ databases">
        <authorList>
            <person name="Peeters C."/>
        </authorList>
    </citation>
    <scope>NUCLEOTIDE SEQUENCE</scope>
    <source>
        <strain evidence="2">LMG 29321</strain>
    </source>
</reference>
<dbReference type="Proteomes" id="UP000071859">
    <property type="component" value="Unassembled WGS sequence"/>
</dbReference>
<comment type="caution">
    <text evidence="2">The sequence shown here is derived from an EMBL/GenBank/DDBJ whole genome shotgun (WGS) entry which is preliminary data.</text>
</comment>
<keyword evidence="3" id="KW-1185">Reference proteome</keyword>
<dbReference type="InterPro" id="IPR003779">
    <property type="entry name" value="CMD-like"/>
</dbReference>
<feature type="domain" description="Carboxymuconolactone decarboxylase-like" evidence="1">
    <location>
        <begin position="65"/>
        <end position="148"/>
    </location>
</feature>
<dbReference type="AlphaFoldDB" id="A0A158D579"/>
<accession>A0A158D579</accession>
<dbReference type="InterPro" id="IPR029032">
    <property type="entry name" value="AhpD-like"/>
</dbReference>
<dbReference type="Gene3D" id="1.20.1290.10">
    <property type="entry name" value="AhpD-like"/>
    <property type="match status" value="1"/>
</dbReference>
<dbReference type="EMBL" id="FCOX02000027">
    <property type="protein sequence ID" value="SAK89671.1"/>
    <property type="molecule type" value="Genomic_DNA"/>
</dbReference>
<organism evidence="2 3">
    <name type="scientific">Caballeronia calidae</name>
    <dbReference type="NCBI Taxonomy" id="1777139"/>
    <lineage>
        <taxon>Bacteria</taxon>
        <taxon>Pseudomonadati</taxon>
        <taxon>Pseudomonadota</taxon>
        <taxon>Betaproteobacteria</taxon>
        <taxon>Burkholderiales</taxon>
        <taxon>Burkholderiaceae</taxon>
        <taxon>Caballeronia</taxon>
    </lineage>
</organism>
<evidence type="ECO:0000259" key="1">
    <source>
        <dbReference type="Pfam" id="PF02627"/>
    </source>
</evidence>
<sequence length="283" mass="30708">MERTSIGSNRSPMSNIANLNGRTESVARVVAGLAAALLASACTNTQRIGNMQEPLSHDELKSVSPAFARYTDETLLGGVWKRPQLSPRDRSIVTLSVLIARNQTIDMPFHFRLALDNGVKPAALAEQIAHLAFYSGWANATAATAVARQVFDERGIGQDQVAPADVALLPLNEAAEKQRAQMVEENFGAVAPGVVQYTTDALFRDLWLRPGLAPRDRSLVTVSALVANGQVAQITYHLNRAMDNGLTKDEASEVLTQLAFYAGWPNVFSAMPVFKDVFAKRTT</sequence>
<dbReference type="InterPro" id="IPR052512">
    <property type="entry name" value="4CMD/NDH-1_regulator"/>
</dbReference>
<dbReference type="GO" id="GO:0051920">
    <property type="term" value="F:peroxiredoxin activity"/>
    <property type="evidence" value="ECO:0007669"/>
    <property type="project" value="InterPro"/>
</dbReference>
<dbReference type="PANTHER" id="PTHR33570">
    <property type="entry name" value="4-CARBOXYMUCONOLACTONE DECARBOXYLASE FAMILY PROTEIN"/>
    <property type="match status" value="1"/>
</dbReference>
<protein>
    <submittedName>
        <fullName evidence="2">4-carboxymuconolactone decarboxylase</fullName>
    </submittedName>
</protein>
<dbReference type="Pfam" id="PF02627">
    <property type="entry name" value="CMD"/>
    <property type="match status" value="2"/>
</dbReference>
<dbReference type="PANTHER" id="PTHR33570:SF9">
    <property type="entry name" value="BLL4600 PROTEIN"/>
    <property type="match status" value="1"/>
</dbReference>
<feature type="domain" description="Carboxymuconolactone decarboxylase-like" evidence="1">
    <location>
        <begin position="192"/>
        <end position="275"/>
    </location>
</feature>
<name>A0A158D579_9BURK</name>